<dbReference type="Proteomes" id="UP000190140">
    <property type="component" value="Unassembled WGS sequence"/>
</dbReference>
<dbReference type="EMBL" id="MZGW01000005">
    <property type="protein sequence ID" value="OPJ55398.1"/>
    <property type="molecule type" value="Genomic_DNA"/>
</dbReference>
<evidence type="ECO:0000313" key="1">
    <source>
        <dbReference type="EMBL" id="OPJ55398.1"/>
    </source>
</evidence>
<evidence type="ECO:0000313" key="2">
    <source>
        <dbReference type="Proteomes" id="UP000190140"/>
    </source>
</evidence>
<reference evidence="1 2" key="1">
    <citation type="submission" date="2017-03" db="EMBL/GenBank/DDBJ databases">
        <title>Genome sequence of Clostridium thermoalcaliphilum DSM 7309.</title>
        <authorList>
            <person name="Poehlein A."/>
            <person name="Daniel R."/>
        </authorList>
    </citation>
    <scope>NUCLEOTIDE SEQUENCE [LARGE SCALE GENOMIC DNA]</scope>
    <source>
        <strain evidence="1 2">DSM 7309</strain>
    </source>
</reference>
<accession>A0A1V4I5Z6</accession>
<dbReference type="RefSeq" id="WP_331722052.1">
    <property type="nucleotide sequence ID" value="NZ_MZGW01000005.1"/>
</dbReference>
<sequence length="79" mass="9133">MLYYCMDCKRVFNNSSECTYCSCNNVKKLNQNAPVNVIGSKIKGRILKAKSDNVRLIYVDSHKNTIIKDFDVDKIRKIL</sequence>
<name>A0A1V4I5Z6_9FIRM</name>
<comment type="caution">
    <text evidence="1">The sequence shown here is derived from an EMBL/GenBank/DDBJ whole genome shotgun (WGS) entry which is preliminary data.</text>
</comment>
<organism evidence="1 2">
    <name type="scientific">Alkalithermobacter paradoxus</name>
    <dbReference type="NCBI Taxonomy" id="29349"/>
    <lineage>
        <taxon>Bacteria</taxon>
        <taxon>Bacillati</taxon>
        <taxon>Bacillota</taxon>
        <taxon>Clostridia</taxon>
        <taxon>Peptostreptococcales</taxon>
        <taxon>Tepidibacteraceae</taxon>
        <taxon>Alkalithermobacter</taxon>
    </lineage>
</organism>
<dbReference type="STRING" id="29349.CLOTH_14560"/>
<proteinExistence type="predicted"/>
<protein>
    <submittedName>
        <fullName evidence="1">Uncharacterized protein</fullName>
    </submittedName>
</protein>
<dbReference type="AlphaFoldDB" id="A0A1V4I5Z6"/>
<gene>
    <name evidence="1" type="ORF">CLOTH_14560</name>
</gene>
<keyword evidence="2" id="KW-1185">Reference proteome</keyword>